<name>A0ABU3PWS4_9ACTN</name>
<evidence type="ECO:0000256" key="1">
    <source>
        <dbReference type="SAM" id="MobiDB-lite"/>
    </source>
</evidence>
<proteinExistence type="predicted"/>
<evidence type="ECO:0000313" key="3">
    <source>
        <dbReference type="EMBL" id="MDT9593681.1"/>
    </source>
</evidence>
<comment type="caution">
    <text evidence="3">The sequence shown here is derived from an EMBL/GenBank/DDBJ whole genome shotgun (WGS) entry which is preliminary data.</text>
</comment>
<gene>
    <name evidence="3" type="ORF">RDV89_11425</name>
</gene>
<feature type="transmembrane region" description="Helical" evidence="2">
    <location>
        <begin position="21"/>
        <end position="44"/>
    </location>
</feature>
<keyword evidence="2" id="KW-1133">Transmembrane helix</keyword>
<organism evidence="3 4">
    <name type="scientific">Nocardioides imazamoxiresistens</name>
    <dbReference type="NCBI Taxonomy" id="3231893"/>
    <lineage>
        <taxon>Bacteria</taxon>
        <taxon>Bacillati</taxon>
        <taxon>Actinomycetota</taxon>
        <taxon>Actinomycetes</taxon>
        <taxon>Propionibacteriales</taxon>
        <taxon>Nocardioidaceae</taxon>
        <taxon>Nocardioides</taxon>
    </lineage>
</organism>
<dbReference type="Proteomes" id="UP001268542">
    <property type="component" value="Unassembled WGS sequence"/>
</dbReference>
<keyword evidence="4" id="KW-1185">Reference proteome</keyword>
<accession>A0ABU3PWS4</accession>
<feature type="region of interest" description="Disordered" evidence="1">
    <location>
        <begin position="90"/>
        <end position="109"/>
    </location>
</feature>
<sequence>MAAGRRAGTRHAGGGPSPRGRIALHALAITVTVVAWGYLAWLAVDFGATARRGEGIAWLFLALATLGAIACLFIGLLLGAAVLRLLNVTRDGPADDAPPRPAGGKRRAG</sequence>
<dbReference type="RefSeq" id="WP_315733172.1">
    <property type="nucleotide sequence ID" value="NZ_JAVYII010000004.1"/>
</dbReference>
<keyword evidence="2" id="KW-0472">Membrane</keyword>
<evidence type="ECO:0000256" key="2">
    <source>
        <dbReference type="SAM" id="Phobius"/>
    </source>
</evidence>
<reference evidence="3 4" key="1">
    <citation type="submission" date="2023-08" db="EMBL/GenBank/DDBJ databases">
        <title>Nocardioides seae sp. nov., a bacterium isolated from a soil.</title>
        <authorList>
            <person name="Wang X."/>
        </authorList>
    </citation>
    <scope>NUCLEOTIDE SEQUENCE [LARGE SCALE GENOMIC DNA]</scope>
    <source>
        <strain evidence="3 4">YZH12</strain>
    </source>
</reference>
<evidence type="ECO:0000313" key="4">
    <source>
        <dbReference type="Proteomes" id="UP001268542"/>
    </source>
</evidence>
<protein>
    <submittedName>
        <fullName evidence="3">Uncharacterized protein</fullName>
    </submittedName>
</protein>
<dbReference type="EMBL" id="JAVYII010000004">
    <property type="protein sequence ID" value="MDT9593681.1"/>
    <property type="molecule type" value="Genomic_DNA"/>
</dbReference>
<feature type="transmembrane region" description="Helical" evidence="2">
    <location>
        <begin position="56"/>
        <end position="83"/>
    </location>
</feature>
<keyword evidence="2" id="KW-0812">Transmembrane</keyword>